<dbReference type="PRINTS" id="PR00420">
    <property type="entry name" value="RNGMNOXGNASE"/>
</dbReference>
<dbReference type="InterPro" id="IPR036188">
    <property type="entry name" value="FAD/NAD-bd_sf"/>
</dbReference>
<evidence type="ECO:0000256" key="4">
    <source>
        <dbReference type="ARBA" id="ARBA00023002"/>
    </source>
</evidence>
<feature type="domain" description="FAD-binding" evidence="5">
    <location>
        <begin position="13"/>
        <end position="373"/>
    </location>
</feature>
<dbReference type="SUPFAM" id="SSF51905">
    <property type="entry name" value="FAD/NAD(P)-binding domain"/>
    <property type="match status" value="1"/>
</dbReference>
<dbReference type="GO" id="GO:0044550">
    <property type="term" value="P:secondary metabolite biosynthetic process"/>
    <property type="evidence" value="ECO:0007669"/>
    <property type="project" value="TreeGrafter"/>
</dbReference>
<keyword evidence="3" id="KW-0274">FAD</keyword>
<keyword evidence="4" id="KW-0560">Oxidoreductase</keyword>
<dbReference type="GO" id="GO:0016491">
    <property type="term" value="F:oxidoreductase activity"/>
    <property type="evidence" value="ECO:0007669"/>
    <property type="project" value="UniProtKB-KW"/>
</dbReference>
<evidence type="ECO:0000313" key="7">
    <source>
        <dbReference type="Proteomes" id="UP001265746"/>
    </source>
</evidence>
<dbReference type="PANTHER" id="PTHR46720:SF3">
    <property type="entry name" value="FAD-BINDING DOMAIN-CONTAINING PROTEIN-RELATED"/>
    <property type="match status" value="1"/>
</dbReference>
<evidence type="ECO:0000259" key="5">
    <source>
        <dbReference type="Pfam" id="PF01494"/>
    </source>
</evidence>
<comment type="similarity">
    <text evidence="1">Belongs to the paxM FAD-dependent monooxygenase family.</text>
</comment>
<evidence type="ECO:0000313" key="6">
    <source>
        <dbReference type="EMBL" id="KAK2611781.1"/>
    </source>
</evidence>
<organism evidence="6 7">
    <name type="scientific">Phomopsis amygdali</name>
    <name type="common">Fusicoccum amygdali</name>
    <dbReference type="NCBI Taxonomy" id="1214568"/>
    <lineage>
        <taxon>Eukaryota</taxon>
        <taxon>Fungi</taxon>
        <taxon>Dikarya</taxon>
        <taxon>Ascomycota</taxon>
        <taxon>Pezizomycotina</taxon>
        <taxon>Sordariomycetes</taxon>
        <taxon>Sordariomycetidae</taxon>
        <taxon>Diaporthales</taxon>
        <taxon>Diaporthaceae</taxon>
        <taxon>Diaporthe</taxon>
    </lineage>
</organism>
<dbReference type="AlphaFoldDB" id="A0AAD9SNG4"/>
<dbReference type="PANTHER" id="PTHR46720">
    <property type="entry name" value="HYDROXYLASE, PUTATIVE (AFU_ORTHOLOGUE AFUA_3G01460)-RELATED"/>
    <property type="match status" value="1"/>
</dbReference>
<dbReference type="Proteomes" id="UP001265746">
    <property type="component" value="Unassembled WGS sequence"/>
</dbReference>
<comment type="caution">
    <text evidence="6">The sequence shown here is derived from an EMBL/GenBank/DDBJ whole genome shotgun (WGS) entry which is preliminary data.</text>
</comment>
<gene>
    <name evidence="6" type="ORF">N8I77_005105</name>
</gene>
<protein>
    <recommendedName>
        <fullName evidence="5">FAD-binding domain-containing protein</fullName>
    </recommendedName>
</protein>
<name>A0AAD9SNG4_PHOAM</name>
<proteinExistence type="inferred from homology"/>
<dbReference type="Gene3D" id="3.50.50.60">
    <property type="entry name" value="FAD/NAD(P)-binding domain"/>
    <property type="match status" value="1"/>
</dbReference>
<accession>A0AAD9SNG4</accession>
<dbReference type="Pfam" id="PF01494">
    <property type="entry name" value="FAD_binding_3"/>
    <property type="match status" value="1"/>
</dbReference>
<keyword evidence="7" id="KW-1185">Reference proteome</keyword>
<dbReference type="EMBL" id="JAUJFL010000002">
    <property type="protein sequence ID" value="KAK2611781.1"/>
    <property type="molecule type" value="Genomic_DNA"/>
</dbReference>
<dbReference type="InterPro" id="IPR051104">
    <property type="entry name" value="FAD_monoxygenase"/>
</dbReference>
<keyword evidence="2" id="KW-0285">Flavoprotein</keyword>
<evidence type="ECO:0000256" key="3">
    <source>
        <dbReference type="ARBA" id="ARBA00022827"/>
    </source>
</evidence>
<sequence length="424" mass="47505">MTISTDAPLTPRLRVAISGGGPAGLAAAIALLEKPGFDVTIYEQATELREVGAGLRVGYNSWRVLELLGVADRVNGHIKVDHQHRDGVTGELLYTYPPYVGERRYHDTRVRRTVLQDALKSRVPSRIIQLKKRLVRLVQQPEGGVVLLFEDGTSAHADLVVGADGIRSVKHKAVRKGTFPNHETAYNGTTIWRCLIPLDSVDHLSITKYTAFHHGPKRMFKCSVVSTPEEIEAGKGLWELTLRSYEDPAQTKGKKYSWGIPASNERVARHFTAFSPEIREAIDRVPEGTWKEFSAFSGPRLQQVVSHGNIAIIGDASHPLLGAFGTGAGFAMEDGWLLAQMLEFYLDRHKNDKKRAVRESLDHFDKHRSPYYHKIYDVLDAKPQGGKIDFAAWSPTPGGPLDWIYFHDIGEDWKRFQAELKVRI</sequence>
<evidence type="ECO:0000256" key="1">
    <source>
        <dbReference type="ARBA" id="ARBA00007992"/>
    </source>
</evidence>
<dbReference type="InterPro" id="IPR002938">
    <property type="entry name" value="FAD-bd"/>
</dbReference>
<dbReference type="GO" id="GO:0071949">
    <property type="term" value="F:FAD binding"/>
    <property type="evidence" value="ECO:0007669"/>
    <property type="project" value="InterPro"/>
</dbReference>
<evidence type="ECO:0000256" key="2">
    <source>
        <dbReference type="ARBA" id="ARBA00022630"/>
    </source>
</evidence>
<reference evidence="6" key="1">
    <citation type="submission" date="2023-06" db="EMBL/GenBank/DDBJ databases">
        <authorList>
            <person name="Noh H."/>
        </authorList>
    </citation>
    <scope>NUCLEOTIDE SEQUENCE</scope>
    <source>
        <strain evidence="6">DUCC20226</strain>
    </source>
</reference>